<dbReference type="EMBL" id="KB206500">
    <property type="protein sequence ID" value="ELP90287.1"/>
    <property type="molecule type" value="Genomic_DNA"/>
</dbReference>
<dbReference type="RefSeq" id="XP_004257058.1">
    <property type="nucleotide sequence ID" value="XM_004257010.1"/>
</dbReference>
<reference evidence="1 2" key="1">
    <citation type="submission" date="2012-10" db="EMBL/GenBank/DDBJ databases">
        <authorList>
            <person name="Zafar N."/>
            <person name="Inman J."/>
            <person name="Hall N."/>
            <person name="Lorenzi H."/>
            <person name="Caler E."/>
        </authorList>
    </citation>
    <scope>NUCLEOTIDE SEQUENCE [LARGE SCALE GENOMIC DNA]</scope>
    <source>
        <strain evidence="1 2">IP1</strain>
    </source>
</reference>
<dbReference type="GO" id="GO:0016791">
    <property type="term" value="F:phosphatase activity"/>
    <property type="evidence" value="ECO:0007669"/>
    <property type="project" value="TreeGrafter"/>
</dbReference>
<evidence type="ECO:0000313" key="1">
    <source>
        <dbReference type="EMBL" id="ELP90287.1"/>
    </source>
</evidence>
<name>A0A0A1U7A4_ENTIV</name>
<dbReference type="Gene3D" id="3.40.50.1000">
    <property type="entry name" value="HAD superfamily/HAD-like"/>
    <property type="match status" value="1"/>
</dbReference>
<gene>
    <name evidence="1" type="ORF">EIN_504330</name>
</gene>
<dbReference type="InterPro" id="IPR023198">
    <property type="entry name" value="PGP-like_dom2"/>
</dbReference>
<dbReference type="OrthoDB" id="40579at2759"/>
<dbReference type="InterPro" id="IPR023214">
    <property type="entry name" value="HAD_sf"/>
</dbReference>
<dbReference type="Proteomes" id="UP000014680">
    <property type="component" value="Unassembled WGS sequence"/>
</dbReference>
<dbReference type="AlphaFoldDB" id="A0A0A1U7A4"/>
<sequence>MGRLIRESTQILLDHYHVNDTVEHAMQHKIDALEKLWPTAKPLPGAFRILKYLKSHNIPIALATSTTHAVFKQKMETQKELLSYFSAIVLGDDVKRAKPFPDIFVEAGKALGCTDMAEAVVFEDAVLGVEAGLASGAFTIAIPDFTHDIDEYFSKANLILKSLDEFKPEILGLPQDY</sequence>
<dbReference type="VEuPathDB" id="AmoebaDB:EIN_504330"/>
<dbReference type="KEGG" id="eiv:EIN_504330"/>
<organism evidence="1 2">
    <name type="scientific">Entamoeba invadens IP1</name>
    <dbReference type="NCBI Taxonomy" id="370355"/>
    <lineage>
        <taxon>Eukaryota</taxon>
        <taxon>Amoebozoa</taxon>
        <taxon>Evosea</taxon>
        <taxon>Archamoebae</taxon>
        <taxon>Mastigamoebida</taxon>
        <taxon>Entamoebidae</taxon>
        <taxon>Entamoeba</taxon>
    </lineage>
</organism>
<dbReference type="SUPFAM" id="SSF56784">
    <property type="entry name" value="HAD-like"/>
    <property type="match status" value="1"/>
</dbReference>
<proteinExistence type="predicted"/>
<evidence type="ECO:0000313" key="2">
    <source>
        <dbReference type="Proteomes" id="UP000014680"/>
    </source>
</evidence>
<dbReference type="InterPro" id="IPR041492">
    <property type="entry name" value="HAD_2"/>
</dbReference>
<dbReference type="Gene3D" id="1.10.150.240">
    <property type="entry name" value="Putative phosphatase, domain 2"/>
    <property type="match status" value="1"/>
</dbReference>
<dbReference type="NCBIfam" id="TIGR01509">
    <property type="entry name" value="HAD-SF-IA-v3"/>
    <property type="match status" value="1"/>
</dbReference>
<dbReference type="InterPro" id="IPR036412">
    <property type="entry name" value="HAD-like_sf"/>
</dbReference>
<dbReference type="OMA" id="RIMGQQT"/>
<dbReference type="Pfam" id="PF13419">
    <property type="entry name" value="HAD_2"/>
    <property type="match status" value="1"/>
</dbReference>
<dbReference type="InterPro" id="IPR006439">
    <property type="entry name" value="HAD-SF_hydro_IA"/>
</dbReference>
<accession>A0A0A1U7A4</accession>
<keyword evidence="2" id="KW-1185">Reference proteome</keyword>
<protein>
    <submittedName>
        <fullName evidence="1">2-deoxyglucose-6-phosphate phosphatase, putative</fullName>
    </submittedName>
</protein>
<dbReference type="GeneID" id="14889300"/>
<dbReference type="PANTHER" id="PTHR18901:SF38">
    <property type="entry name" value="PSEUDOURIDINE-5'-PHOSPHATASE"/>
    <property type="match status" value="1"/>
</dbReference>
<dbReference type="PANTHER" id="PTHR18901">
    <property type="entry name" value="2-DEOXYGLUCOSE-6-PHOSPHATE PHOSPHATASE 2"/>
    <property type="match status" value="1"/>
</dbReference>